<sequence>MTRNYKSHKHSNKIKKTSDKERTRKRKSTKKPEKNATDYYSGNDDYEYQDNVNHNDNDNENYDDENYDNENYDDENYDDENYDDENYDDRKNEENNNQEELETESRKNMTKISKKTKLRLKNKINHWLDFDDKIKELNAKMKKYKDAKKNQEELILKIIEKLEMDDSKIDVRDNDKNLRGRVYKHKSVTKGAIKEDVMTSALMEIFKDEKRVAYLVKKIEEKRPVNERTYLKRTKGNI</sequence>
<keyword evidence="4" id="KW-1185">Reference proteome</keyword>
<feature type="region of interest" description="Disordered" evidence="2">
    <location>
        <begin position="1"/>
        <end position="110"/>
    </location>
</feature>
<reference evidence="3 4" key="1">
    <citation type="submission" date="2021-02" db="EMBL/GenBank/DDBJ databases">
        <title>Cotonvirus japonicus, which uses Golgi apparatus of host cells for its virion factory, phylogenetically links tailed tupanvirus and icosahedral mimivirus.</title>
        <authorList>
            <person name="Takahashi H."/>
            <person name="Fukaya S."/>
            <person name="Song C."/>
            <person name="Murata K."/>
            <person name="Takemura M."/>
        </authorList>
    </citation>
    <scope>NUCLEOTIDE SEQUENCE [LARGE SCALE GENOMIC DNA]</scope>
</reference>
<feature type="compositionally biased region" description="Basic residues" evidence="2">
    <location>
        <begin position="1"/>
        <end position="15"/>
    </location>
</feature>
<dbReference type="GeneID" id="80558249"/>
<organism evidence="3 4">
    <name type="scientific">Cotonvirus japonicus</name>
    <dbReference type="NCBI Taxonomy" id="2811091"/>
    <lineage>
        <taxon>Viruses</taxon>
        <taxon>Varidnaviria</taxon>
        <taxon>Bamfordvirae</taxon>
        <taxon>Nucleocytoviricota</taxon>
        <taxon>Megaviricetes</taxon>
        <taxon>Imitervirales</taxon>
        <taxon>Mimiviridae</taxon>
        <taxon>Megamimivirinae</taxon>
        <taxon>Cotonvirus</taxon>
        <taxon>Cotonvirus japonicum</taxon>
    </lineage>
</organism>
<evidence type="ECO:0000256" key="2">
    <source>
        <dbReference type="SAM" id="MobiDB-lite"/>
    </source>
</evidence>
<feature type="coiled-coil region" evidence="1">
    <location>
        <begin position="134"/>
        <end position="161"/>
    </location>
</feature>
<name>A0ABM7NSA8_9VIRU</name>
<dbReference type="InterPro" id="IPR043918">
    <property type="entry name" value="DUF5760"/>
</dbReference>
<proteinExistence type="predicted"/>
<protein>
    <submittedName>
        <fullName evidence="3">Uncharacterized protein</fullName>
    </submittedName>
</protein>
<evidence type="ECO:0000313" key="3">
    <source>
        <dbReference type="EMBL" id="BCS83044.1"/>
    </source>
</evidence>
<keyword evidence="1" id="KW-0175">Coiled coil</keyword>
<dbReference type="EMBL" id="AP024483">
    <property type="protein sequence ID" value="BCS83044.1"/>
    <property type="molecule type" value="Genomic_DNA"/>
</dbReference>
<feature type="compositionally biased region" description="Acidic residues" evidence="2">
    <location>
        <begin position="58"/>
        <end position="87"/>
    </location>
</feature>
<dbReference type="RefSeq" id="YP_010841652.1">
    <property type="nucleotide sequence ID" value="NC_079139.1"/>
</dbReference>
<accession>A0ABM7NSA8</accession>
<dbReference type="Proteomes" id="UP001321479">
    <property type="component" value="Segment"/>
</dbReference>
<evidence type="ECO:0000313" key="4">
    <source>
        <dbReference type="Proteomes" id="UP001321479"/>
    </source>
</evidence>
<dbReference type="Pfam" id="PF19064">
    <property type="entry name" value="DUF5760"/>
    <property type="match status" value="1"/>
</dbReference>
<evidence type="ECO:0000256" key="1">
    <source>
        <dbReference type="SAM" id="Coils"/>
    </source>
</evidence>